<evidence type="ECO:0000313" key="3">
    <source>
        <dbReference type="Proteomes" id="UP000887569"/>
    </source>
</evidence>
<dbReference type="CDD" id="cd17039">
    <property type="entry name" value="Ubl_ubiquitin_like"/>
    <property type="match status" value="1"/>
</dbReference>
<dbReference type="WBParaSite" id="PgR003_g220_t01">
    <property type="protein sequence ID" value="PgR003_g220_t01"/>
    <property type="gene ID" value="PgR003_g220"/>
</dbReference>
<dbReference type="InterPro" id="IPR029071">
    <property type="entry name" value="Ubiquitin-like_domsf"/>
</dbReference>
<dbReference type="Gene3D" id="3.10.20.90">
    <property type="entry name" value="Phosphatidylinositol 3-kinase Catalytic Subunit, Chain A, domain 1"/>
    <property type="match status" value="1"/>
</dbReference>
<feature type="region of interest" description="Disordered" evidence="1">
    <location>
        <begin position="305"/>
        <end position="325"/>
    </location>
</feature>
<feature type="region of interest" description="Disordered" evidence="1">
    <location>
        <begin position="185"/>
        <end position="205"/>
    </location>
</feature>
<sequence>GVVSVLSMSSGDEPRPSEQSGSAIGEDHIAVRISTMTGHEWIELISPTETVQSLKEKIWERCGLLPYHQGLIFCGESLSDHCGQIPLRNYGVQQNSTIRLVIVTRSGPLALSLPSKQTVPIAVHDGVPIAGYDEECWHGERIFGERFLEENRRTLFKMCELRRQMRQNAIHTKPLNEHYERRIVSAPEDTSAKESSAGDTECDEESSSVYPVASMKLPEVANASSTKIIGKKIRQNLVKGEEGCSGVRDVVPSARERLLLLMHSRGSSPATDVNTHSEDGSEFSSGMIICDLSNEFRRLRVRRRHHGPGGASAAVQKARARSKPRTALVTFTHQHKGSDATSSDEERPCIRRAPDATLPSCSSLRRPWAPARAQKTFTGCQSQQRCYACAAKLNSFSIAFQCRCGKTLCARHRAPHMHTCARLRKLQDVSD</sequence>
<dbReference type="SUPFAM" id="SSF118310">
    <property type="entry name" value="AN1-like Zinc finger"/>
    <property type="match status" value="1"/>
</dbReference>
<name>A0A915ABS4_PARUN</name>
<keyword evidence="3" id="KW-1185">Reference proteome</keyword>
<evidence type="ECO:0000256" key="1">
    <source>
        <dbReference type="SAM" id="MobiDB-lite"/>
    </source>
</evidence>
<protein>
    <submittedName>
        <fullName evidence="4">Ubiquitin-like domain-containing protein</fullName>
    </submittedName>
</protein>
<dbReference type="Pfam" id="PF00240">
    <property type="entry name" value="ubiquitin"/>
    <property type="match status" value="1"/>
</dbReference>
<dbReference type="Proteomes" id="UP000887569">
    <property type="component" value="Unplaced"/>
</dbReference>
<feature type="compositionally biased region" description="Polar residues" evidence="1">
    <location>
        <begin position="1"/>
        <end position="10"/>
    </location>
</feature>
<dbReference type="SMART" id="SM00213">
    <property type="entry name" value="UBQ"/>
    <property type="match status" value="1"/>
</dbReference>
<dbReference type="SUPFAM" id="SSF54236">
    <property type="entry name" value="Ubiquitin-like"/>
    <property type="match status" value="1"/>
</dbReference>
<feature type="domain" description="Ubiquitin-like" evidence="2">
    <location>
        <begin position="29"/>
        <end position="107"/>
    </location>
</feature>
<dbReference type="Gene3D" id="4.10.1110.10">
    <property type="entry name" value="AN1-like Zinc finger"/>
    <property type="match status" value="1"/>
</dbReference>
<dbReference type="InterPro" id="IPR035896">
    <property type="entry name" value="AN1-like_Znf"/>
</dbReference>
<proteinExistence type="predicted"/>
<evidence type="ECO:0000259" key="2">
    <source>
        <dbReference type="PROSITE" id="PS50053"/>
    </source>
</evidence>
<feature type="region of interest" description="Disordered" evidence="1">
    <location>
        <begin position="1"/>
        <end position="24"/>
    </location>
</feature>
<dbReference type="PROSITE" id="PS50053">
    <property type="entry name" value="UBIQUITIN_2"/>
    <property type="match status" value="1"/>
</dbReference>
<reference evidence="4" key="1">
    <citation type="submission" date="2022-11" db="UniProtKB">
        <authorList>
            <consortium name="WormBaseParasite"/>
        </authorList>
    </citation>
    <scope>IDENTIFICATION</scope>
</reference>
<dbReference type="AlphaFoldDB" id="A0A915ABS4"/>
<dbReference type="InterPro" id="IPR000626">
    <property type="entry name" value="Ubiquitin-like_dom"/>
</dbReference>
<evidence type="ECO:0000313" key="4">
    <source>
        <dbReference type="WBParaSite" id="PgR003_g220_t01"/>
    </source>
</evidence>
<accession>A0A915ABS4</accession>
<organism evidence="3 4">
    <name type="scientific">Parascaris univalens</name>
    <name type="common">Nematode worm</name>
    <dbReference type="NCBI Taxonomy" id="6257"/>
    <lineage>
        <taxon>Eukaryota</taxon>
        <taxon>Metazoa</taxon>
        <taxon>Ecdysozoa</taxon>
        <taxon>Nematoda</taxon>
        <taxon>Chromadorea</taxon>
        <taxon>Rhabditida</taxon>
        <taxon>Spirurina</taxon>
        <taxon>Ascaridomorpha</taxon>
        <taxon>Ascaridoidea</taxon>
        <taxon>Ascarididae</taxon>
        <taxon>Parascaris</taxon>
    </lineage>
</organism>